<dbReference type="Pfam" id="PF15943">
    <property type="entry name" value="YdaS_toxin"/>
    <property type="match status" value="1"/>
</dbReference>
<dbReference type="InterPro" id="IPR031856">
    <property type="entry name" value="YdaS_toxin-like"/>
</dbReference>
<dbReference type="RefSeq" id="WP_090699129.1">
    <property type="nucleotide sequence ID" value="NZ_FOSP01000011.1"/>
</dbReference>
<proteinExistence type="predicted"/>
<reference evidence="2" key="1">
    <citation type="submission" date="2016-10" db="EMBL/GenBank/DDBJ databases">
        <authorList>
            <person name="Varghese N."/>
            <person name="Submissions S."/>
        </authorList>
    </citation>
    <scope>NUCLEOTIDE SEQUENCE [LARGE SCALE GENOMIC DNA]</scope>
    <source>
        <strain evidence="2">Nm69</strain>
    </source>
</reference>
<sequence length="69" mass="7573">MSGLEKAILIFGTQLKLAEAIGTSQQNISNWLKAGKVSPEFVIPIESATSGRVTRHELRPDIYPYELAS</sequence>
<organism evidence="1 2">
    <name type="scientific">Nitrosomonas aestuarii</name>
    <dbReference type="NCBI Taxonomy" id="52441"/>
    <lineage>
        <taxon>Bacteria</taxon>
        <taxon>Pseudomonadati</taxon>
        <taxon>Pseudomonadota</taxon>
        <taxon>Betaproteobacteria</taxon>
        <taxon>Nitrosomonadales</taxon>
        <taxon>Nitrosomonadaceae</taxon>
        <taxon>Nitrosomonas</taxon>
    </lineage>
</organism>
<dbReference type="SUPFAM" id="SSF47413">
    <property type="entry name" value="lambda repressor-like DNA-binding domains"/>
    <property type="match status" value="1"/>
</dbReference>
<name>A0A1I4B8M6_9PROT</name>
<dbReference type="AlphaFoldDB" id="A0A1I4B8M6"/>
<evidence type="ECO:0000313" key="2">
    <source>
        <dbReference type="Proteomes" id="UP000199533"/>
    </source>
</evidence>
<accession>A0A1I4B8M6</accession>
<dbReference type="STRING" id="52441.SAMN05216302_101154"/>
<dbReference type="Gene3D" id="1.10.260.40">
    <property type="entry name" value="lambda repressor-like DNA-binding domains"/>
    <property type="match status" value="1"/>
</dbReference>
<dbReference type="OrthoDB" id="6446140at2"/>
<protein>
    <submittedName>
        <fullName evidence="1">Putative antitoxin of toxin-antitoxin system, YdaS/YdaT</fullName>
    </submittedName>
</protein>
<dbReference type="EMBL" id="FOSP01000011">
    <property type="protein sequence ID" value="SFK64266.1"/>
    <property type="molecule type" value="Genomic_DNA"/>
</dbReference>
<dbReference type="InterPro" id="IPR010982">
    <property type="entry name" value="Lambda_DNA-bd_dom_sf"/>
</dbReference>
<evidence type="ECO:0000313" key="1">
    <source>
        <dbReference type="EMBL" id="SFK64266.1"/>
    </source>
</evidence>
<gene>
    <name evidence="1" type="ORF">SAMN05216302_101154</name>
</gene>
<dbReference type="Proteomes" id="UP000199533">
    <property type="component" value="Unassembled WGS sequence"/>
</dbReference>
<keyword evidence="2" id="KW-1185">Reference proteome</keyword>
<dbReference type="GO" id="GO:0003677">
    <property type="term" value="F:DNA binding"/>
    <property type="evidence" value="ECO:0007669"/>
    <property type="project" value="InterPro"/>
</dbReference>